<dbReference type="InterPro" id="IPR002861">
    <property type="entry name" value="Reeler_dom"/>
</dbReference>
<feature type="domain" description="Spondin" evidence="6">
    <location>
        <begin position="188"/>
        <end position="378"/>
    </location>
</feature>
<keyword evidence="2" id="KW-1015">Disulfide bond</keyword>
<dbReference type="Proteomes" id="UP001153714">
    <property type="component" value="Chromosome 14"/>
</dbReference>
<proteinExistence type="predicted"/>
<dbReference type="GO" id="GO:0007155">
    <property type="term" value="P:cell adhesion"/>
    <property type="evidence" value="ECO:0007669"/>
    <property type="project" value="TreeGrafter"/>
</dbReference>
<feature type="region of interest" description="Disordered" evidence="3">
    <location>
        <begin position="89"/>
        <end position="118"/>
    </location>
</feature>
<protein>
    <recommendedName>
        <fullName evidence="9">Spondin-1</fullName>
    </recommendedName>
</protein>
<dbReference type="InterPro" id="IPR042307">
    <property type="entry name" value="Reeler_sf"/>
</dbReference>
<dbReference type="NCBIfam" id="NF038123">
    <property type="entry name" value="NF038123_dom"/>
    <property type="match status" value="1"/>
</dbReference>
<dbReference type="EMBL" id="OU893345">
    <property type="protein sequence ID" value="CAG9785778.1"/>
    <property type="molecule type" value="Genomic_DNA"/>
</dbReference>
<dbReference type="PANTHER" id="PTHR11311:SF15">
    <property type="entry name" value="SPONDIN-2"/>
    <property type="match status" value="1"/>
</dbReference>
<evidence type="ECO:0000259" key="5">
    <source>
        <dbReference type="PROSITE" id="PS51019"/>
    </source>
</evidence>
<evidence type="ECO:0000259" key="6">
    <source>
        <dbReference type="PROSITE" id="PS51020"/>
    </source>
</evidence>
<evidence type="ECO:0000256" key="1">
    <source>
        <dbReference type="ARBA" id="ARBA00022737"/>
    </source>
</evidence>
<feature type="region of interest" description="Disordered" evidence="3">
    <location>
        <begin position="400"/>
        <end position="447"/>
    </location>
</feature>
<evidence type="ECO:0000256" key="2">
    <source>
        <dbReference type="ARBA" id="ARBA00023157"/>
    </source>
</evidence>
<dbReference type="OrthoDB" id="347314at2759"/>
<dbReference type="Pfam" id="PF06468">
    <property type="entry name" value="Spond_N"/>
    <property type="match status" value="1"/>
</dbReference>
<sequence length="533" mass="59636">MGRHINKLLRSPLVIVFLVQVCVCDRETCDRRPFDTQTAPLPPDNRFYIDIDGITERYIPGVQYTVRLLSKDGKSTFIGYTIGLREDEAYNEKNPRKPKRLKPGRLQPSPDSHEGKTRPYCNNTVIHSDITPKTSAEALWIAPEKGSHCVTVYAIVAIKPDVWYNYEGPLSKRVCEDIRNADDILPTQNDDCQVCEEARYQLTFEGLWSYNTHPKAFPQSQELARFSEVVGASHSKYFSVYKYNTEASAGIKMLAEQGNTTQLEMEIQAELGHGVRTVIKATAPAKTNLTTLTSFRANKENHLVSLVTGIMPSPDWFLGMANLELCEFKTGQWAKTVKLNLYPLDAGTDSGKDFESSNDGTSPPQPITSAAIAKGEKVKAFARVIVDLIRTYPNPNCVSDTSTFSYPEESTKDGNGGIEPPVSLEPYTTPKSEDNVTPDPGSSEECPMTAWEEWPCEGECENGTLTGMRLKYRYHIVDGIVVGKYNSASEDREVPKYCSKEETFQTELCEEDCLNIESEEEEQEDTPEPELAP</sequence>
<dbReference type="AlphaFoldDB" id="A0A9N9QXZ8"/>
<dbReference type="CDD" id="cd08544">
    <property type="entry name" value="Reeler"/>
    <property type="match status" value="1"/>
</dbReference>
<keyword evidence="8" id="KW-1185">Reference proteome</keyword>
<dbReference type="Gene3D" id="2.60.40.2130">
    <property type="entry name" value="F-spondin domain"/>
    <property type="match status" value="1"/>
</dbReference>
<evidence type="ECO:0008006" key="9">
    <source>
        <dbReference type="Google" id="ProtNLM"/>
    </source>
</evidence>
<organism evidence="7 8">
    <name type="scientific">Diatraea saccharalis</name>
    <name type="common">sugarcane borer</name>
    <dbReference type="NCBI Taxonomy" id="40085"/>
    <lineage>
        <taxon>Eukaryota</taxon>
        <taxon>Metazoa</taxon>
        <taxon>Ecdysozoa</taxon>
        <taxon>Arthropoda</taxon>
        <taxon>Hexapoda</taxon>
        <taxon>Insecta</taxon>
        <taxon>Pterygota</taxon>
        <taxon>Neoptera</taxon>
        <taxon>Endopterygota</taxon>
        <taxon>Lepidoptera</taxon>
        <taxon>Glossata</taxon>
        <taxon>Ditrysia</taxon>
        <taxon>Pyraloidea</taxon>
        <taxon>Crambidae</taxon>
        <taxon>Crambinae</taxon>
        <taxon>Diatraea</taxon>
    </lineage>
</organism>
<evidence type="ECO:0000313" key="7">
    <source>
        <dbReference type="EMBL" id="CAG9785778.1"/>
    </source>
</evidence>
<dbReference type="InterPro" id="IPR051418">
    <property type="entry name" value="Spondin/Thrombospondin_T1"/>
</dbReference>
<feature type="chain" id="PRO_5040505674" description="Spondin-1" evidence="4">
    <location>
        <begin position="25"/>
        <end position="533"/>
    </location>
</feature>
<evidence type="ECO:0000313" key="8">
    <source>
        <dbReference type="Proteomes" id="UP001153714"/>
    </source>
</evidence>
<name>A0A9N9QXZ8_9NEOP</name>
<reference evidence="7" key="2">
    <citation type="submission" date="2022-10" db="EMBL/GenBank/DDBJ databases">
        <authorList>
            <consortium name="ENA_rothamsted_submissions"/>
            <consortium name="culmorum"/>
            <person name="King R."/>
        </authorList>
    </citation>
    <scope>NUCLEOTIDE SEQUENCE</scope>
</reference>
<feature type="signal peptide" evidence="4">
    <location>
        <begin position="1"/>
        <end position="24"/>
    </location>
</feature>
<keyword evidence="1" id="KW-0677">Repeat</keyword>
<dbReference type="GO" id="GO:0031012">
    <property type="term" value="C:extracellular matrix"/>
    <property type="evidence" value="ECO:0007669"/>
    <property type="project" value="TreeGrafter"/>
</dbReference>
<reference evidence="7" key="1">
    <citation type="submission" date="2021-12" db="EMBL/GenBank/DDBJ databases">
        <authorList>
            <person name="King R."/>
        </authorList>
    </citation>
    <scope>NUCLEOTIDE SEQUENCE</scope>
</reference>
<keyword evidence="4" id="KW-0732">Signal</keyword>
<dbReference type="PROSITE" id="PS51020">
    <property type="entry name" value="SPONDIN"/>
    <property type="match status" value="1"/>
</dbReference>
<dbReference type="Gene3D" id="2.60.40.4060">
    <property type="entry name" value="Reeler domain"/>
    <property type="match status" value="1"/>
</dbReference>
<dbReference type="Pfam" id="PF02014">
    <property type="entry name" value="Reeler"/>
    <property type="match status" value="1"/>
</dbReference>
<evidence type="ECO:0000256" key="3">
    <source>
        <dbReference type="SAM" id="MobiDB-lite"/>
    </source>
</evidence>
<dbReference type="InterPro" id="IPR038678">
    <property type="entry name" value="Spondin_N_sf"/>
</dbReference>
<evidence type="ECO:0000256" key="4">
    <source>
        <dbReference type="SAM" id="SignalP"/>
    </source>
</evidence>
<dbReference type="PROSITE" id="PS51019">
    <property type="entry name" value="REELIN"/>
    <property type="match status" value="1"/>
</dbReference>
<accession>A0A9N9QXZ8</accession>
<gene>
    <name evidence="7" type="ORF">DIATSA_LOCUS3788</name>
</gene>
<feature type="domain" description="Reelin" evidence="5">
    <location>
        <begin position="14"/>
        <end position="187"/>
    </location>
</feature>
<dbReference type="InterPro" id="IPR009465">
    <property type="entry name" value="Spondin_N"/>
</dbReference>
<dbReference type="PANTHER" id="PTHR11311">
    <property type="entry name" value="SPONDIN"/>
    <property type="match status" value="1"/>
</dbReference>